<evidence type="ECO:0000256" key="1">
    <source>
        <dbReference type="ARBA" id="ARBA00022630"/>
    </source>
</evidence>
<dbReference type="RefSeq" id="WP_189687208.1">
    <property type="nucleotide sequence ID" value="NZ_BMYK01000006.1"/>
</dbReference>
<dbReference type="PANTHER" id="PTHR43543:SF1">
    <property type="entry name" value="MALONIC SEMIALDEHYDE REDUCTASE RUTE-RELATED"/>
    <property type="match status" value="1"/>
</dbReference>
<reference evidence="8" key="1">
    <citation type="journal article" date="2019" name="Int. J. Syst. Evol. Microbiol.">
        <title>The Global Catalogue of Microorganisms (GCM) 10K type strain sequencing project: providing services to taxonomists for standard genome sequencing and annotation.</title>
        <authorList>
            <consortium name="The Broad Institute Genomics Platform"/>
            <consortium name="The Broad Institute Genome Sequencing Center for Infectious Disease"/>
            <person name="Wu L."/>
            <person name="Ma J."/>
        </authorList>
    </citation>
    <scope>NUCLEOTIDE SEQUENCE [LARGE SCALE GENOMIC DNA]</scope>
    <source>
        <strain evidence="8">KCTC 23314</strain>
    </source>
</reference>
<feature type="domain" description="Nitroreductase" evidence="6">
    <location>
        <begin position="18"/>
        <end position="173"/>
    </location>
</feature>
<keyword evidence="3 5" id="KW-0521">NADP</keyword>
<evidence type="ECO:0000313" key="8">
    <source>
        <dbReference type="Proteomes" id="UP000626210"/>
    </source>
</evidence>
<accession>A0ABQ3G0X2</accession>
<keyword evidence="5" id="KW-0520">NAD</keyword>
<dbReference type="Gene3D" id="3.40.109.10">
    <property type="entry name" value="NADH Oxidase"/>
    <property type="match status" value="1"/>
</dbReference>
<evidence type="ECO:0000256" key="2">
    <source>
        <dbReference type="ARBA" id="ARBA00022643"/>
    </source>
</evidence>
<sequence>MSSSLDAAALAALFLDARSHNGWTDEPVSDALLRQLYDLVRMGPTSANCAPARFVFVRTPEGKARLAPALSKGNLDKTMAAPVTVVVAWDTAFYEQLPRLFPHADAKSWFTGSPAAAHETALRNASLQAGYLILAARALGLDAGPMSGFDKAQVDAAFLKGTTWTTNLLVNLGHGDASKLFGRLPRLDFEEACQFV</sequence>
<dbReference type="Pfam" id="PF00881">
    <property type="entry name" value="Nitroreductase"/>
    <property type="match status" value="1"/>
</dbReference>
<dbReference type="CDD" id="cd02148">
    <property type="entry name" value="RutE-like"/>
    <property type="match status" value="1"/>
</dbReference>
<dbReference type="NCBIfam" id="NF003768">
    <property type="entry name" value="PRK05365.1"/>
    <property type="match status" value="1"/>
</dbReference>
<keyword evidence="8" id="KW-1185">Reference proteome</keyword>
<name>A0ABQ3G0X2_9BURK</name>
<dbReference type="EMBL" id="BMYK01000006">
    <property type="protein sequence ID" value="GHC81707.1"/>
    <property type="molecule type" value="Genomic_DNA"/>
</dbReference>
<dbReference type="InterPro" id="IPR050461">
    <property type="entry name" value="Nitroreductase_HadB/RutE"/>
</dbReference>
<dbReference type="Proteomes" id="UP000626210">
    <property type="component" value="Unassembled WGS sequence"/>
</dbReference>
<comment type="cofactor">
    <cofactor evidence="5">
        <name>FMN</name>
        <dbReference type="ChEBI" id="CHEBI:58210"/>
    </cofactor>
</comment>
<dbReference type="HAMAP" id="MF_01204">
    <property type="entry name" value="Oxidoreductase_RutE_HadB"/>
    <property type="match status" value="1"/>
</dbReference>
<proteinExistence type="inferred from homology"/>
<evidence type="ECO:0000313" key="7">
    <source>
        <dbReference type="EMBL" id="GHC81707.1"/>
    </source>
</evidence>
<keyword evidence="1 5" id="KW-0285">Flavoprotein</keyword>
<comment type="similarity">
    <text evidence="5">Belongs to the nitroreductase family. HadB/RutE subfamily.</text>
</comment>
<protein>
    <recommendedName>
        <fullName evidence="5">Putative NADH dehydrogenase/NAD(P)H nitroreductase GCM10007320_24200</fullName>
        <ecNumber evidence="5">1.-.-.-</ecNumber>
    </recommendedName>
</protein>
<keyword evidence="4 5" id="KW-0560">Oxidoreductase</keyword>
<comment type="caution">
    <text evidence="7">The sequence shown here is derived from an EMBL/GenBank/DDBJ whole genome shotgun (WGS) entry which is preliminary data.</text>
</comment>
<evidence type="ECO:0000256" key="3">
    <source>
        <dbReference type="ARBA" id="ARBA00022857"/>
    </source>
</evidence>
<gene>
    <name evidence="7" type="ORF">GCM10007320_24200</name>
</gene>
<dbReference type="InterPro" id="IPR023936">
    <property type="entry name" value="RutE-like"/>
</dbReference>
<dbReference type="SUPFAM" id="SSF55469">
    <property type="entry name" value="FMN-dependent nitroreductase-like"/>
    <property type="match status" value="1"/>
</dbReference>
<dbReference type="InterPro" id="IPR029479">
    <property type="entry name" value="Nitroreductase"/>
</dbReference>
<organism evidence="7 8">
    <name type="scientific">Pseudorhodoferax aquiterrae</name>
    <dbReference type="NCBI Taxonomy" id="747304"/>
    <lineage>
        <taxon>Bacteria</taxon>
        <taxon>Pseudomonadati</taxon>
        <taxon>Pseudomonadota</taxon>
        <taxon>Betaproteobacteria</taxon>
        <taxon>Burkholderiales</taxon>
        <taxon>Comamonadaceae</taxon>
    </lineage>
</organism>
<evidence type="ECO:0000259" key="6">
    <source>
        <dbReference type="Pfam" id="PF00881"/>
    </source>
</evidence>
<keyword evidence="2 5" id="KW-0288">FMN</keyword>
<evidence type="ECO:0000256" key="4">
    <source>
        <dbReference type="ARBA" id="ARBA00023002"/>
    </source>
</evidence>
<dbReference type="InterPro" id="IPR000415">
    <property type="entry name" value="Nitroreductase-like"/>
</dbReference>
<dbReference type="PANTHER" id="PTHR43543">
    <property type="entry name" value="MALONIC SEMIALDEHYDE REDUCTASE RUTE-RELATED"/>
    <property type="match status" value="1"/>
</dbReference>
<dbReference type="EC" id="1.-.-.-" evidence="5"/>
<evidence type="ECO:0000256" key="5">
    <source>
        <dbReference type="HAMAP-Rule" id="MF_01204"/>
    </source>
</evidence>